<evidence type="ECO:0000256" key="5">
    <source>
        <dbReference type="ARBA" id="ARBA00020555"/>
    </source>
</evidence>
<dbReference type="AlphaFoldDB" id="A0A2M8Q8Q2"/>
<dbReference type="EC" id="5.3.1.12" evidence="4"/>
<evidence type="ECO:0000313" key="8">
    <source>
        <dbReference type="Proteomes" id="UP000230790"/>
    </source>
</evidence>
<evidence type="ECO:0000256" key="3">
    <source>
        <dbReference type="ARBA" id="ARBA00008397"/>
    </source>
</evidence>
<dbReference type="PANTHER" id="PTHR30068:SF4">
    <property type="entry name" value="URONATE ISOMERASE"/>
    <property type="match status" value="1"/>
</dbReference>
<evidence type="ECO:0000256" key="6">
    <source>
        <dbReference type="ARBA" id="ARBA00023235"/>
    </source>
</evidence>
<keyword evidence="6 7" id="KW-0413">Isomerase</keyword>
<comment type="caution">
    <text evidence="7">The sequence shown here is derived from an EMBL/GenBank/DDBJ whole genome shotgun (WGS) entry which is preliminary data.</text>
</comment>
<dbReference type="PANTHER" id="PTHR30068">
    <property type="entry name" value="URONATE ISOMERASE"/>
    <property type="match status" value="1"/>
</dbReference>
<accession>A0A2M8Q8Q2</accession>
<protein>
    <recommendedName>
        <fullName evidence="5">Uronate isomerase</fullName>
        <ecNumber evidence="4">5.3.1.12</ecNumber>
    </recommendedName>
</protein>
<evidence type="ECO:0000313" key="7">
    <source>
        <dbReference type="EMBL" id="PJF46182.1"/>
    </source>
</evidence>
<feature type="non-terminal residue" evidence="7">
    <location>
        <position position="1"/>
    </location>
</feature>
<dbReference type="UniPathway" id="UPA00246"/>
<evidence type="ECO:0000256" key="2">
    <source>
        <dbReference type="ARBA" id="ARBA00004892"/>
    </source>
</evidence>
<sequence length="173" mass="19609">EDGLVMQLHIGSLRNHNADLYERFGPDMGADIPVASEFTRNLRPLLNRFGSHPNFTLILFNLDESTYSRELAPLAGHYPAVKLGPPWWFFDSLNGMRRFFDAVMETAGVYNTAGFNDDTRAYPSIPARHDLWRRAAADWVAGLLVRHLIDEADAQAMVRALAYDLAKNAYRLQ</sequence>
<evidence type="ECO:0000256" key="1">
    <source>
        <dbReference type="ARBA" id="ARBA00001165"/>
    </source>
</evidence>
<dbReference type="InterPro" id="IPR032466">
    <property type="entry name" value="Metal_Hydrolase"/>
</dbReference>
<dbReference type="Gene3D" id="3.20.20.140">
    <property type="entry name" value="Metal-dependent hydrolases"/>
    <property type="match status" value="1"/>
</dbReference>
<dbReference type="Proteomes" id="UP000230790">
    <property type="component" value="Unassembled WGS sequence"/>
</dbReference>
<proteinExistence type="inferred from homology"/>
<reference evidence="7 8" key="1">
    <citation type="submission" date="2017-11" db="EMBL/GenBank/DDBJ databases">
        <title>Evolution of Phototrophy in the Chloroflexi Phylum Driven by Horizontal Gene Transfer.</title>
        <authorList>
            <person name="Ward L.M."/>
            <person name="Hemp J."/>
            <person name="Shih P.M."/>
            <person name="Mcglynn S.E."/>
            <person name="Fischer W."/>
        </authorList>
    </citation>
    <scope>NUCLEOTIDE SEQUENCE [LARGE SCALE GENOMIC DNA]</scope>
    <source>
        <strain evidence="7">JP3_7</strain>
    </source>
</reference>
<gene>
    <name evidence="7" type="ORF">CUN48_15095</name>
</gene>
<dbReference type="GO" id="GO:0019698">
    <property type="term" value="P:D-galacturonate catabolic process"/>
    <property type="evidence" value="ECO:0007669"/>
    <property type="project" value="TreeGrafter"/>
</dbReference>
<dbReference type="GO" id="GO:0042840">
    <property type="term" value="P:D-glucuronate catabolic process"/>
    <property type="evidence" value="ECO:0007669"/>
    <property type="project" value="TreeGrafter"/>
</dbReference>
<dbReference type="EMBL" id="PGTN01000397">
    <property type="protein sequence ID" value="PJF46182.1"/>
    <property type="molecule type" value="Genomic_DNA"/>
</dbReference>
<organism evidence="7 8">
    <name type="scientific">Candidatus Thermofonsia Clade 3 bacterium</name>
    <dbReference type="NCBI Taxonomy" id="2364212"/>
    <lineage>
        <taxon>Bacteria</taxon>
        <taxon>Bacillati</taxon>
        <taxon>Chloroflexota</taxon>
        <taxon>Candidatus Thermofontia</taxon>
        <taxon>Candidatus Thermofonsia Clade 3</taxon>
    </lineage>
</organism>
<dbReference type="InterPro" id="IPR003766">
    <property type="entry name" value="Uronate_isomerase"/>
</dbReference>
<comment type="catalytic activity">
    <reaction evidence="1">
        <text>D-glucuronate = D-fructuronate</text>
        <dbReference type="Rhea" id="RHEA:13049"/>
        <dbReference type="ChEBI" id="CHEBI:58720"/>
        <dbReference type="ChEBI" id="CHEBI:59863"/>
        <dbReference type="EC" id="5.3.1.12"/>
    </reaction>
</comment>
<comment type="pathway">
    <text evidence="2">Carbohydrate metabolism; pentose and glucuronate interconversion.</text>
</comment>
<name>A0A2M8Q8Q2_9CHLR</name>
<comment type="similarity">
    <text evidence="3">Belongs to the metallo-dependent hydrolases superfamily. Uronate isomerase family.</text>
</comment>
<evidence type="ECO:0000256" key="4">
    <source>
        <dbReference type="ARBA" id="ARBA00012546"/>
    </source>
</evidence>
<dbReference type="SUPFAM" id="SSF51556">
    <property type="entry name" value="Metallo-dependent hydrolases"/>
    <property type="match status" value="1"/>
</dbReference>
<dbReference type="GO" id="GO:0008880">
    <property type="term" value="F:glucuronate isomerase activity"/>
    <property type="evidence" value="ECO:0007669"/>
    <property type="project" value="UniProtKB-EC"/>
</dbReference>
<dbReference type="Pfam" id="PF02614">
    <property type="entry name" value="UxaC"/>
    <property type="match status" value="1"/>
</dbReference>